<comment type="caution">
    <text evidence="3">The sequence shown here is derived from an EMBL/GenBank/DDBJ whole genome shotgun (WGS) entry which is preliminary data.</text>
</comment>
<reference evidence="3 4" key="1">
    <citation type="journal article" date="2020" name="Microorganisms">
        <title>Reliable Identification of Environmental Pseudomonas Isolates Using the rpoD Gene.</title>
        <authorList>
            <consortium name="The Broad Institute Genome Sequencing Platform"/>
            <person name="Girard L."/>
            <person name="Lood C."/>
            <person name="Rokni-Zadeh H."/>
            <person name="van Noort V."/>
            <person name="Lavigne R."/>
            <person name="De Mot R."/>
        </authorList>
    </citation>
    <scope>NUCLEOTIDE SEQUENCE [LARGE SCALE GENOMIC DNA]</scope>
    <source>
        <strain evidence="3 4">SWRI196</strain>
    </source>
</reference>
<dbReference type="Pfam" id="PF21934">
    <property type="entry name" value="Yop-YscD_ppl_3rd"/>
    <property type="match status" value="1"/>
</dbReference>
<evidence type="ECO:0000259" key="1">
    <source>
        <dbReference type="Pfam" id="PF16697"/>
    </source>
</evidence>
<dbReference type="Pfam" id="PF16697">
    <property type="entry name" value="Yop-YscD_cpl"/>
    <property type="match status" value="1"/>
</dbReference>
<sequence>MFELRVLSGLHRGAALPLVGERWVVGAAEDADLALYDPGICGRHAALRQVEGQWLLDALEGAVCDGQGQPWASTEPLPNNAPFAIAGVWLCLAPADQPWPDDAALDAAAHLTAEEREGGRPAARPSWLKRLGIAAAVVTVASSAWAFTSQPTPTVAPDPAQPLKHAEAALNTVEAVRLELDRMLQERDLGAAVRVESQDDRLVLVGELPRQRLAVVERLIERFHARYDTSIRVSTSVKERLTQLPFQIAQIVGGKRGHVVTSDGRRLFLGDQIDGLRLTAIDSGKVTFEGEQSYEVTW</sequence>
<dbReference type="EMBL" id="JABWQV010000006">
    <property type="protein sequence ID" value="MBC3345602.1"/>
    <property type="molecule type" value="Genomic_DNA"/>
</dbReference>
<dbReference type="RefSeq" id="WP_186653862.1">
    <property type="nucleotide sequence ID" value="NZ_JABWQV010000006.1"/>
</dbReference>
<dbReference type="Proteomes" id="UP000617171">
    <property type="component" value="Unassembled WGS sequence"/>
</dbReference>
<dbReference type="InterPro" id="IPR053946">
    <property type="entry name" value="YscD_ppl_3rd"/>
</dbReference>
<feature type="domain" description="YscD-like Bon-like" evidence="2">
    <location>
        <begin position="177"/>
        <end position="237"/>
    </location>
</feature>
<dbReference type="InterPro" id="IPR032030">
    <property type="entry name" value="YscD_cytoplasmic_dom"/>
</dbReference>
<dbReference type="SUPFAM" id="SSF49879">
    <property type="entry name" value="SMAD/FHA domain"/>
    <property type="match status" value="1"/>
</dbReference>
<accession>A0ABR6UM40</accession>
<organism evidence="3 4">
    <name type="scientific">Pseudomonas tehranensis</name>
    <dbReference type="NCBI Taxonomy" id="2745502"/>
    <lineage>
        <taxon>Bacteria</taxon>
        <taxon>Pseudomonadati</taxon>
        <taxon>Pseudomonadota</taxon>
        <taxon>Gammaproteobacteria</taxon>
        <taxon>Pseudomonadales</taxon>
        <taxon>Pseudomonadaceae</taxon>
        <taxon>Pseudomonas</taxon>
    </lineage>
</organism>
<gene>
    <name evidence="3" type="ORF">HU811_03020</name>
</gene>
<proteinExistence type="predicted"/>
<feature type="domain" description="YscD cytoplasmic" evidence="1">
    <location>
        <begin position="5"/>
        <end position="95"/>
    </location>
</feature>
<evidence type="ECO:0000313" key="4">
    <source>
        <dbReference type="Proteomes" id="UP000617171"/>
    </source>
</evidence>
<dbReference type="Gene3D" id="2.60.200.20">
    <property type="match status" value="1"/>
</dbReference>
<dbReference type="InterPro" id="IPR008984">
    <property type="entry name" value="SMAD_FHA_dom_sf"/>
</dbReference>
<protein>
    <recommendedName>
        <fullName evidence="5">Type III secretion protein</fullName>
    </recommendedName>
</protein>
<name>A0ABR6UM40_9PSED</name>
<evidence type="ECO:0000259" key="2">
    <source>
        <dbReference type="Pfam" id="PF21934"/>
    </source>
</evidence>
<keyword evidence="4" id="KW-1185">Reference proteome</keyword>
<evidence type="ECO:0008006" key="5">
    <source>
        <dbReference type="Google" id="ProtNLM"/>
    </source>
</evidence>
<evidence type="ECO:0000313" key="3">
    <source>
        <dbReference type="EMBL" id="MBC3345602.1"/>
    </source>
</evidence>
<dbReference type="CDD" id="cd00060">
    <property type="entry name" value="FHA"/>
    <property type="match status" value="1"/>
</dbReference>